<feature type="compositionally biased region" description="Acidic residues" evidence="5">
    <location>
        <begin position="588"/>
        <end position="601"/>
    </location>
</feature>
<dbReference type="PROSITE" id="PS50005">
    <property type="entry name" value="TPR"/>
    <property type="match status" value="1"/>
</dbReference>
<feature type="repeat" description="TPR" evidence="4">
    <location>
        <begin position="428"/>
        <end position="461"/>
    </location>
</feature>
<dbReference type="Pfam" id="PF13519">
    <property type="entry name" value="VWA_2"/>
    <property type="match status" value="1"/>
</dbReference>
<keyword evidence="6" id="KW-0812">Transmembrane</keyword>
<feature type="compositionally biased region" description="Acidic residues" evidence="5">
    <location>
        <begin position="565"/>
        <end position="578"/>
    </location>
</feature>
<organism evidence="8">
    <name type="scientific">Magnetococcus massalia (strain MO-1)</name>
    <dbReference type="NCBI Taxonomy" id="451514"/>
    <lineage>
        <taxon>Bacteria</taxon>
        <taxon>Pseudomonadati</taxon>
        <taxon>Pseudomonadota</taxon>
        <taxon>Magnetococcia</taxon>
        <taxon>Magnetococcales</taxon>
        <taxon>Magnetococcaceae</taxon>
        <taxon>Magnetococcus</taxon>
    </lineage>
</organism>
<dbReference type="GO" id="GO:0045944">
    <property type="term" value="P:positive regulation of transcription by RNA polymerase II"/>
    <property type="evidence" value="ECO:0007669"/>
    <property type="project" value="TreeGrafter"/>
</dbReference>
<gene>
    <name evidence="8" type="ORF">MAGMO_1360</name>
</gene>
<dbReference type="AlphaFoldDB" id="A0A1S7LF26"/>
<feature type="transmembrane region" description="Helical" evidence="6">
    <location>
        <begin position="69"/>
        <end position="89"/>
    </location>
</feature>
<feature type="compositionally biased region" description="Basic and acidic residues" evidence="5">
    <location>
        <begin position="650"/>
        <end position="660"/>
    </location>
</feature>
<keyword evidence="1" id="KW-0677">Repeat</keyword>
<dbReference type="InterPro" id="IPR002035">
    <property type="entry name" value="VWF_A"/>
</dbReference>
<accession>A0A1S7LF26</accession>
<evidence type="ECO:0000256" key="1">
    <source>
        <dbReference type="ARBA" id="ARBA00022737"/>
    </source>
</evidence>
<dbReference type="InterPro" id="IPR011990">
    <property type="entry name" value="TPR-like_helical_dom_sf"/>
</dbReference>
<dbReference type="SMART" id="SM00327">
    <property type="entry name" value="VWA"/>
    <property type="match status" value="1"/>
</dbReference>
<reference evidence="8" key="1">
    <citation type="submission" date="2015-04" db="EMBL/GenBank/DDBJ databases">
        <authorList>
            <person name="Syromyatnikov M.Y."/>
            <person name="Popov V.N."/>
        </authorList>
    </citation>
    <scope>NUCLEOTIDE SEQUENCE</scope>
    <source>
        <strain evidence="8">MO-1</strain>
    </source>
</reference>
<dbReference type="SMART" id="SM00028">
    <property type="entry name" value="TPR"/>
    <property type="match status" value="1"/>
</dbReference>
<dbReference type="InterPro" id="IPR031099">
    <property type="entry name" value="BRCA1-associated"/>
</dbReference>
<keyword evidence="2" id="KW-0227">DNA damage</keyword>
<dbReference type="EMBL" id="LO017727">
    <property type="protein sequence ID" value="CRH05550.1"/>
    <property type="molecule type" value="Genomic_DNA"/>
</dbReference>
<feature type="compositionally biased region" description="Basic and acidic residues" evidence="5">
    <location>
        <begin position="480"/>
        <end position="563"/>
    </location>
</feature>
<dbReference type="InterPro" id="IPR036465">
    <property type="entry name" value="vWFA_dom_sf"/>
</dbReference>
<feature type="compositionally biased region" description="Basic and acidic residues" evidence="5">
    <location>
        <begin position="602"/>
        <end position="620"/>
    </location>
</feature>
<evidence type="ECO:0000256" key="5">
    <source>
        <dbReference type="SAM" id="MobiDB-lite"/>
    </source>
</evidence>
<feature type="compositionally biased region" description="Basic and acidic residues" evidence="5">
    <location>
        <begin position="677"/>
        <end position="716"/>
    </location>
</feature>
<dbReference type="PANTHER" id="PTHR13763:SF0">
    <property type="entry name" value="BREAST CANCER TYPE 1 SUSCEPTIBILITY PROTEIN"/>
    <property type="match status" value="1"/>
</dbReference>
<keyword evidence="4" id="KW-0802">TPR repeat</keyword>
<name>A0A1S7LF26_MAGMO</name>
<keyword evidence="6" id="KW-0472">Membrane</keyword>
<proteinExistence type="predicted"/>
<protein>
    <recommendedName>
        <fullName evidence="7">VWFA domain-containing protein</fullName>
    </recommendedName>
</protein>
<dbReference type="Gene3D" id="3.40.50.410">
    <property type="entry name" value="von Willebrand factor, type A domain"/>
    <property type="match status" value="1"/>
</dbReference>
<dbReference type="PANTHER" id="PTHR13763">
    <property type="entry name" value="BREAST CANCER TYPE 1 SUSCEPTIBILITY PROTEIN BRCA1"/>
    <property type="match status" value="1"/>
</dbReference>
<feature type="compositionally biased region" description="Acidic residues" evidence="5">
    <location>
        <begin position="661"/>
        <end position="670"/>
    </location>
</feature>
<evidence type="ECO:0000256" key="4">
    <source>
        <dbReference type="PROSITE-ProRule" id="PRU00339"/>
    </source>
</evidence>
<evidence type="ECO:0000259" key="7">
    <source>
        <dbReference type="PROSITE" id="PS50234"/>
    </source>
</evidence>
<dbReference type="GO" id="GO:0000724">
    <property type="term" value="P:double-strand break repair via homologous recombination"/>
    <property type="evidence" value="ECO:0007669"/>
    <property type="project" value="TreeGrafter"/>
</dbReference>
<feature type="compositionally biased region" description="Basic and acidic residues" evidence="5">
    <location>
        <begin position="632"/>
        <end position="642"/>
    </location>
</feature>
<dbReference type="GO" id="GO:0004842">
    <property type="term" value="F:ubiquitin-protein transferase activity"/>
    <property type="evidence" value="ECO:0007669"/>
    <property type="project" value="TreeGrafter"/>
</dbReference>
<keyword evidence="3" id="KW-0234">DNA repair</keyword>
<dbReference type="PROSITE" id="PS50234">
    <property type="entry name" value="VWFA"/>
    <property type="match status" value="1"/>
</dbReference>
<feature type="domain" description="VWFA" evidence="7">
    <location>
        <begin position="100"/>
        <end position="311"/>
    </location>
</feature>
<dbReference type="InterPro" id="IPR019734">
    <property type="entry name" value="TPR_rpt"/>
</dbReference>
<sequence>MMMAGLHWADPLWLLLLPAPLLVAFWLFFSSGLGRGMNLSAYADAHLLPLLLGSYQKEGKKKGSKRRLIWWSLIWALLVIALAGPRLGFKEVQLFRPGSDLVVVLDISGSMDVADVAPSRMARARQEIDDLISANQADRGGSGVRIGLIAFASLPHVVAPLTEDAAALRSHLPALSGELVKLKGSRLTAALVRAGQMLQGQPAESQKHILLISDGDFGRGELADQGASETAAGMRKEGIHLHTLGIGTPEGGAVKDSLGRPLRFRDGRIILSKLDEATLQGLAHAGGGQYIRADFQSHDSVAILKRVTQKAKATAVGDKVTRIWNERFYWPLGLGMLLLLPWFRKMERSTTLQMGLLLLLLTAPQAGEAALLENREAKGEALYKAGDYSEAAKAFRDPYRRGVALYRAGQYAEAEAAFARSNRDERADDALYNRANSQLMQEKFTEAVESFNTLLNRNPDHADGHFNRSIARTLLADAQAKQKQEEEAEKAEQEKQKKKEKKKEGDKKKEDKESKSGDKKKEDKESKSGDKKKEDKESKSGDEESEKEESSGDKESEEEKSGGEQESEKEESGGEQESDEQKKSGGEQESEKEESGGEQESDEQKKSGGEQEEKDQKEGDQDSDQQDASGDQEGKDQERGDQDREDAEDSDKPSEQKKEQESDEGEEQKEDAEPGSQEEKNPDEKRAGDESRENDKDRDAQETKPGEERDSERSTEEGDQQAGRPNAAEQPPKESLEQQEPTEIEAVKQFDLRGGAADWQQPEQEDGAPKPEHGAQGQQSGYTTLVEQWLEGVEGDPALLLKKRFAQEERRLLQQSPTGLRYEPRPW</sequence>
<dbReference type="SUPFAM" id="SSF48452">
    <property type="entry name" value="TPR-like"/>
    <property type="match status" value="1"/>
</dbReference>
<dbReference type="Gene3D" id="1.25.40.10">
    <property type="entry name" value="Tetratricopeptide repeat domain"/>
    <property type="match status" value="1"/>
</dbReference>
<feature type="region of interest" description="Disordered" evidence="5">
    <location>
        <begin position="477"/>
        <end position="782"/>
    </location>
</feature>
<evidence type="ECO:0000256" key="6">
    <source>
        <dbReference type="SAM" id="Phobius"/>
    </source>
</evidence>
<evidence type="ECO:0000256" key="3">
    <source>
        <dbReference type="ARBA" id="ARBA00023204"/>
    </source>
</evidence>
<keyword evidence="6" id="KW-1133">Transmembrane helix</keyword>
<evidence type="ECO:0000313" key="8">
    <source>
        <dbReference type="EMBL" id="CRH05550.1"/>
    </source>
</evidence>
<dbReference type="SUPFAM" id="SSF53300">
    <property type="entry name" value="vWA-like"/>
    <property type="match status" value="1"/>
</dbReference>
<evidence type="ECO:0000256" key="2">
    <source>
        <dbReference type="ARBA" id="ARBA00022763"/>
    </source>
</evidence>
<dbReference type="Pfam" id="PF13174">
    <property type="entry name" value="TPR_6"/>
    <property type="match status" value="1"/>
</dbReference>